<dbReference type="PANTHER" id="PTHR22937:SF222">
    <property type="entry name" value="RING-TYPE E3 UBIQUITIN TRANSFERASE"/>
    <property type="match status" value="1"/>
</dbReference>
<dbReference type="AlphaFoldDB" id="A0AAV6WB17"/>
<evidence type="ECO:0000256" key="1">
    <source>
        <dbReference type="ARBA" id="ARBA00000900"/>
    </source>
</evidence>
<dbReference type="PROSITE" id="PS50089">
    <property type="entry name" value="ZF_RING_2"/>
    <property type="match status" value="1"/>
</dbReference>
<evidence type="ECO:0000313" key="11">
    <source>
        <dbReference type="EMBL" id="KAG8364894.1"/>
    </source>
</evidence>
<dbReference type="EC" id="2.3.2.27" evidence="2"/>
<dbReference type="PANTHER" id="PTHR22937">
    <property type="entry name" value="E3 UBIQUITIN-PROTEIN LIGASE RNF165"/>
    <property type="match status" value="1"/>
</dbReference>
<evidence type="ECO:0000256" key="4">
    <source>
        <dbReference type="ARBA" id="ARBA00022723"/>
    </source>
</evidence>
<dbReference type="InterPro" id="IPR001841">
    <property type="entry name" value="Znf_RING"/>
</dbReference>
<dbReference type="InterPro" id="IPR045191">
    <property type="entry name" value="MBR1/2-like"/>
</dbReference>
<dbReference type="GO" id="GO:0008270">
    <property type="term" value="F:zinc ion binding"/>
    <property type="evidence" value="ECO:0007669"/>
    <property type="project" value="UniProtKB-KW"/>
</dbReference>
<accession>A0AAV6WB17</accession>
<keyword evidence="5 8" id="KW-0863">Zinc-finger</keyword>
<evidence type="ECO:0000256" key="8">
    <source>
        <dbReference type="PROSITE-ProRule" id="PRU00175"/>
    </source>
</evidence>
<proteinExistence type="predicted"/>
<protein>
    <recommendedName>
        <fullName evidence="2">RING-type E3 ubiquitin transferase</fullName>
        <ecNumber evidence="2">2.3.2.27</ecNumber>
    </recommendedName>
</protein>
<dbReference type="Gene3D" id="3.30.40.10">
    <property type="entry name" value="Zinc/RING finger domain, C3HC4 (zinc finger)"/>
    <property type="match status" value="1"/>
</dbReference>
<dbReference type="GO" id="GO:0005634">
    <property type="term" value="C:nucleus"/>
    <property type="evidence" value="ECO:0007669"/>
    <property type="project" value="TreeGrafter"/>
</dbReference>
<keyword evidence="12" id="KW-1185">Reference proteome</keyword>
<evidence type="ECO:0000259" key="10">
    <source>
        <dbReference type="PROSITE" id="PS50089"/>
    </source>
</evidence>
<keyword evidence="6" id="KW-0833">Ubl conjugation pathway</keyword>
<evidence type="ECO:0000313" key="12">
    <source>
        <dbReference type="Proteomes" id="UP000826271"/>
    </source>
</evidence>
<dbReference type="EMBL" id="WHWC01000018">
    <property type="protein sequence ID" value="KAG8364894.1"/>
    <property type="molecule type" value="Genomic_DNA"/>
</dbReference>
<feature type="region of interest" description="Disordered" evidence="9">
    <location>
        <begin position="124"/>
        <end position="147"/>
    </location>
</feature>
<dbReference type="SUPFAM" id="SSF57850">
    <property type="entry name" value="RING/U-box"/>
    <property type="match status" value="1"/>
</dbReference>
<evidence type="ECO:0000256" key="6">
    <source>
        <dbReference type="ARBA" id="ARBA00022786"/>
    </source>
</evidence>
<dbReference type="Pfam" id="PF13639">
    <property type="entry name" value="zf-RING_2"/>
    <property type="match status" value="1"/>
</dbReference>
<dbReference type="GO" id="GO:0061630">
    <property type="term" value="F:ubiquitin protein ligase activity"/>
    <property type="evidence" value="ECO:0007669"/>
    <property type="project" value="UniProtKB-EC"/>
</dbReference>
<evidence type="ECO:0000256" key="9">
    <source>
        <dbReference type="SAM" id="MobiDB-lite"/>
    </source>
</evidence>
<dbReference type="InterPro" id="IPR013083">
    <property type="entry name" value="Znf_RING/FYVE/PHD"/>
</dbReference>
<name>A0AAV6WB17_9LAMI</name>
<keyword evidence="7" id="KW-0862">Zinc</keyword>
<organism evidence="11 12">
    <name type="scientific">Buddleja alternifolia</name>
    <dbReference type="NCBI Taxonomy" id="168488"/>
    <lineage>
        <taxon>Eukaryota</taxon>
        <taxon>Viridiplantae</taxon>
        <taxon>Streptophyta</taxon>
        <taxon>Embryophyta</taxon>
        <taxon>Tracheophyta</taxon>
        <taxon>Spermatophyta</taxon>
        <taxon>Magnoliopsida</taxon>
        <taxon>eudicotyledons</taxon>
        <taxon>Gunneridae</taxon>
        <taxon>Pentapetalae</taxon>
        <taxon>asterids</taxon>
        <taxon>lamiids</taxon>
        <taxon>Lamiales</taxon>
        <taxon>Scrophulariaceae</taxon>
        <taxon>Buddlejeae</taxon>
        <taxon>Buddleja</taxon>
    </lineage>
</organism>
<keyword evidence="4" id="KW-0479">Metal-binding</keyword>
<feature type="domain" description="RING-type" evidence="10">
    <location>
        <begin position="411"/>
        <end position="452"/>
    </location>
</feature>
<evidence type="ECO:0000256" key="5">
    <source>
        <dbReference type="ARBA" id="ARBA00022771"/>
    </source>
</evidence>
<reference evidence="11" key="1">
    <citation type="submission" date="2019-10" db="EMBL/GenBank/DDBJ databases">
        <authorList>
            <person name="Zhang R."/>
            <person name="Pan Y."/>
            <person name="Wang J."/>
            <person name="Ma R."/>
            <person name="Yu S."/>
        </authorList>
    </citation>
    <scope>NUCLEOTIDE SEQUENCE</scope>
    <source>
        <strain evidence="11">LA-IB0</strain>
        <tissue evidence="11">Leaf</tissue>
    </source>
</reference>
<comment type="catalytic activity">
    <reaction evidence="1">
        <text>S-ubiquitinyl-[E2 ubiquitin-conjugating enzyme]-L-cysteine + [acceptor protein]-L-lysine = [E2 ubiquitin-conjugating enzyme]-L-cysteine + N(6)-ubiquitinyl-[acceptor protein]-L-lysine.</text>
        <dbReference type="EC" id="2.3.2.27"/>
    </reaction>
</comment>
<evidence type="ECO:0000256" key="3">
    <source>
        <dbReference type="ARBA" id="ARBA00022679"/>
    </source>
</evidence>
<gene>
    <name evidence="11" type="ORF">BUALT_Bualt18G0046000</name>
</gene>
<dbReference type="Proteomes" id="UP000826271">
    <property type="component" value="Unassembled WGS sequence"/>
</dbReference>
<evidence type="ECO:0000256" key="2">
    <source>
        <dbReference type="ARBA" id="ARBA00012483"/>
    </source>
</evidence>
<comment type="caution">
    <text evidence="11">The sequence shown here is derived from an EMBL/GenBank/DDBJ whole genome shotgun (WGS) entry which is preliminary data.</text>
</comment>
<dbReference type="SMART" id="SM00184">
    <property type="entry name" value="RING"/>
    <property type="match status" value="1"/>
</dbReference>
<keyword evidence="3" id="KW-0808">Transferase</keyword>
<sequence>MGHRNTQFNGQMIDMEIEQQGQTYLYEPCILYGNRANFPQPNLPHHIPEHHGTTLFYGAPQYNSVQPQHPAIATSSGHYYPYLPAPSSIRDFPVQVNHGAHDQLSLSSYGRDMRYMDDLRGQFKRKNASAGSSSSATPESELNLMDGGTDLTSMVGSGSHSRNRPCMIGPESVLSHNASPLIQGNFVAPPVQLLGNPWLDNFAWSNLSFVHADMNGACAGAGNIGMQGYPSLPQSHPNPHNRAPPMRGVREYNVNLPSQVATSSRRISTVSSSNAGIQDVIEAGPTFLAPVAPMGFRWYRPQRREIMHDSSARQRTLPHLRVLPEDEVAILEIPGYHEAGNSIDQHREMRLDIDHMSYEELLALGEHIGSVGTGLSEEFVRNNLKITTFTSEAAHLNLEEAICNNQQINFCVICQNNYEDEENIGTLDCKHEYHSECIKKWLLVKNTCPVCKSTALSSKGKDL</sequence>
<evidence type="ECO:0000256" key="7">
    <source>
        <dbReference type="ARBA" id="ARBA00022833"/>
    </source>
</evidence>